<sequence length="188" mass="19956">MSAETRLDLGDVILRARWTAPVRRFCCCTRAGNAARSGRRSPRCWPGAGSGRATTLRALAGDVAGMIGSRPAPIVLVGASVGGLAAIAALADPVVAARASGLVLVDVVPDLEPARVRSWLGFHGLGGHPGGARRAPSPVFRRRGTSWPETLRKPSRTSCRRGFVASVTGRFRRRGRAGKICDRAVRRR</sequence>
<gene>
    <name evidence="1" type="ORF">LCL61_00120</name>
</gene>
<organism evidence="1 2">
    <name type="scientific">Amycolatopsis coloradensis</name>
    <dbReference type="NCBI Taxonomy" id="76021"/>
    <lineage>
        <taxon>Bacteria</taxon>
        <taxon>Bacillati</taxon>
        <taxon>Actinomycetota</taxon>
        <taxon>Actinomycetes</taxon>
        <taxon>Pseudonocardiales</taxon>
        <taxon>Pseudonocardiaceae</taxon>
        <taxon>Amycolatopsis</taxon>
    </lineage>
</organism>
<proteinExistence type="predicted"/>
<dbReference type="Proteomes" id="UP001456344">
    <property type="component" value="Chromosome"/>
</dbReference>
<name>A0ACD5B3Q8_9PSEU</name>
<reference evidence="1" key="1">
    <citation type="submission" date="2023-10" db="EMBL/GenBank/DDBJ databases">
        <title>Whole genome sequencing of actinobacterial strain Amycolatopsis sp. (BCA-696) identifies the underlying plant growth-promoting genes.</title>
        <authorList>
            <person name="Gandham P."/>
            <person name="Vadla N."/>
            <person name="Saji A."/>
            <person name="Srinivas V."/>
            <person name="Ruperao P."/>
            <person name="Selvanayagam S."/>
            <person name="Saxena R.K."/>
            <person name="Rathore A."/>
            <person name="Gopalakrishnan S."/>
            <person name="Thakur V."/>
        </authorList>
    </citation>
    <scope>NUCLEOTIDE SEQUENCE</scope>
    <source>
        <strain evidence="1">BCA-696</strain>
    </source>
</reference>
<evidence type="ECO:0000313" key="1">
    <source>
        <dbReference type="EMBL" id="WYW13950.1"/>
    </source>
</evidence>
<dbReference type="EMBL" id="CP150484">
    <property type="protein sequence ID" value="WYW13950.1"/>
    <property type="molecule type" value="Genomic_DNA"/>
</dbReference>
<keyword evidence="2" id="KW-1185">Reference proteome</keyword>
<evidence type="ECO:0000313" key="2">
    <source>
        <dbReference type="Proteomes" id="UP001456344"/>
    </source>
</evidence>
<accession>A0ACD5B3Q8</accession>
<protein>
    <submittedName>
        <fullName evidence="1">Uncharacterized protein</fullName>
    </submittedName>
</protein>